<dbReference type="PANTHER" id="PTHR28190:SF1">
    <property type="entry name" value="NUCLEAR MIGRATION PROTEIN NUM1"/>
    <property type="match status" value="1"/>
</dbReference>
<feature type="compositionally biased region" description="Polar residues" evidence="2">
    <location>
        <begin position="138"/>
        <end position="151"/>
    </location>
</feature>
<dbReference type="GO" id="GO:0015631">
    <property type="term" value="F:tubulin binding"/>
    <property type="evidence" value="ECO:0007669"/>
    <property type="project" value="TreeGrafter"/>
</dbReference>
<feature type="region of interest" description="Disordered" evidence="2">
    <location>
        <begin position="425"/>
        <end position="651"/>
    </location>
</feature>
<evidence type="ECO:0000256" key="2">
    <source>
        <dbReference type="SAM" id="MobiDB-lite"/>
    </source>
</evidence>
<name>A0A6H0Y051_9PEZI</name>
<dbReference type="AlphaFoldDB" id="A0A6H0Y051"/>
<evidence type="ECO:0000313" key="3">
    <source>
        <dbReference type="EMBL" id="QIX00316.1"/>
    </source>
</evidence>
<gene>
    <name evidence="3" type="ORF">AMS68_005833</name>
</gene>
<protein>
    <submittedName>
        <fullName evidence="3">Uncharacterized protein</fullName>
    </submittedName>
</protein>
<dbReference type="InterPro" id="IPR053005">
    <property type="entry name" value="Nuclear_Pos-Cytoskel_Interact"/>
</dbReference>
<feature type="region of interest" description="Disordered" evidence="2">
    <location>
        <begin position="674"/>
        <end position="696"/>
    </location>
</feature>
<feature type="compositionally biased region" description="Basic residues" evidence="2">
    <location>
        <begin position="596"/>
        <end position="608"/>
    </location>
</feature>
<feature type="compositionally biased region" description="Polar residues" evidence="2">
    <location>
        <begin position="480"/>
        <end position="491"/>
    </location>
</feature>
<dbReference type="GO" id="GO:0005739">
    <property type="term" value="C:mitochondrion"/>
    <property type="evidence" value="ECO:0007669"/>
    <property type="project" value="TreeGrafter"/>
</dbReference>
<feature type="compositionally biased region" description="Acidic residues" evidence="2">
    <location>
        <begin position="534"/>
        <end position="543"/>
    </location>
</feature>
<sequence>MATTANLAPGATPKQASNDPFVSTPSPFQSAQLRYASLDNDQFTSYTTNSPAQARRALEAHLKETDRRIHDAAKLGNTLLDQKKNLTARLQDIENVKTDDEVPAALRQKLAELEKEYNEVGRESARAFLPKLRPSKSEAITLSGQGSSSPSKVLAPSRRQRNAPNARVHDIEFATEISTSLLAQVRQLQAALAEKDETLKDTASAKAQLEADVTGLTQRVKQMGERSQSYKDENWNLETKLQELESALKASNDDAHRLGQTLQSAESAKSIAQRDFDELKVAHDRAVETHLDTKRQQDNDLHTLRRDIANHQADKIVLQKKIDELTSNNTELARAVSYRFNQPGEVTALNNELDKSDDDHDETVVELDMSPIKGTPARPAMLEQETLKSSLNHAHRMMQNLKNTLHREKSEKLELRRMLNEARDELEKRRNDNGARAVTDKNKKRTVEREGRRRPVRLGAVGAATTEVLEDEPEWESDNQKTPSKTRNFSANMPGAFISASATDAESTDAFETADERRETATETEGFETGAETSGDDSDDLTETEGLNRSGTVRGSHAIVGAASERRRSFQSTASASSGDDEPLVRTPSQSVGPKYRLRVSKSARRSLRQSQILADSPASNNSTPQNFSKSLGDELAGLDDESMEGTPSKVRDELWSRLRHREASALLAHLFATAHHHSSSRPPCNTTQRARLAKP</sequence>
<feature type="region of interest" description="Disordered" evidence="2">
    <location>
        <begin position="1"/>
        <end position="28"/>
    </location>
</feature>
<dbReference type="OrthoDB" id="2149224at2759"/>
<keyword evidence="1" id="KW-0175">Coiled coil</keyword>
<dbReference type="PANTHER" id="PTHR28190">
    <property type="entry name" value="NUCLEAR MIGRATION PROTEIN NUM1"/>
    <property type="match status" value="1"/>
</dbReference>
<evidence type="ECO:0000313" key="4">
    <source>
        <dbReference type="Proteomes" id="UP000503462"/>
    </source>
</evidence>
<feature type="compositionally biased region" description="Acidic residues" evidence="2">
    <location>
        <begin position="468"/>
        <end position="477"/>
    </location>
</feature>
<feature type="coiled-coil region" evidence="1">
    <location>
        <begin position="192"/>
        <end position="261"/>
    </location>
</feature>
<dbReference type="EMBL" id="CP051142">
    <property type="protein sequence ID" value="QIX00316.1"/>
    <property type="molecule type" value="Genomic_DNA"/>
</dbReference>
<dbReference type="GO" id="GO:0000226">
    <property type="term" value="P:microtubule cytoskeleton organization"/>
    <property type="evidence" value="ECO:0007669"/>
    <property type="project" value="TreeGrafter"/>
</dbReference>
<feature type="compositionally biased region" description="Polar residues" evidence="2">
    <location>
        <begin position="14"/>
        <end position="28"/>
    </location>
</feature>
<feature type="compositionally biased region" description="Polar residues" evidence="2">
    <location>
        <begin position="609"/>
        <end position="630"/>
    </location>
</feature>
<feature type="compositionally biased region" description="Basic and acidic residues" evidence="2">
    <location>
        <begin position="425"/>
        <end position="453"/>
    </location>
</feature>
<proteinExistence type="predicted"/>
<feature type="region of interest" description="Disordered" evidence="2">
    <location>
        <begin position="138"/>
        <end position="167"/>
    </location>
</feature>
<feature type="compositionally biased region" description="Low complexity" evidence="2">
    <location>
        <begin position="523"/>
        <end position="533"/>
    </location>
</feature>
<dbReference type="GO" id="GO:0005938">
    <property type="term" value="C:cell cortex"/>
    <property type="evidence" value="ECO:0007669"/>
    <property type="project" value="TreeGrafter"/>
</dbReference>
<keyword evidence="4" id="KW-1185">Reference proteome</keyword>
<feature type="coiled-coil region" evidence="1">
    <location>
        <begin position="294"/>
        <end position="328"/>
    </location>
</feature>
<evidence type="ECO:0000256" key="1">
    <source>
        <dbReference type="SAM" id="Coils"/>
    </source>
</evidence>
<dbReference type="Proteomes" id="UP000503462">
    <property type="component" value="Chromosome 4"/>
</dbReference>
<accession>A0A6H0Y051</accession>
<organism evidence="3 4">
    <name type="scientific">Peltaster fructicola</name>
    <dbReference type="NCBI Taxonomy" id="286661"/>
    <lineage>
        <taxon>Eukaryota</taxon>
        <taxon>Fungi</taxon>
        <taxon>Dikarya</taxon>
        <taxon>Ascomycota</taxon>
        <taxon>Pezizomycotina</taxon>
        <taxon>Dothideomycetes</taxon>
        <taxon>Dothideomycetes incertae sedis</taxon>
        <taxon>Peltaster</taxon>
    </lineage>
</organism>
<reference evidence="3 4" key="1">
    <citation type="journal article" date="2016" name="Sci. Rep.">
        <title>Peltaster fructicola genome reveals evolution from an invasive phytopathogen to an ectophytic parasite.</title>
        <authorList>
            <person name="Xu C."/>
            <person name="Chen H."/>
            <person name="Gleason M.L."/>
            <person name="Xu J.R."/>
            <person name="Liu H."/>
            <person name="Zhang R."/>
            <person name="Sun G."/>
        </authorList>
    </citation>
    <scope>NUCLEOTIDE SEQUENCE [LARGE SCALE GENOMIC DNA]</scope>
    <source>
        <strain evidence="3 4">LNHT1506</strain>
    </source>
</reference>